<keyword evidence="6" id="KW-0677">Repeat</keyword>
<dbReference type="Gene3D" id="3.20.20.80">
    <property type="entry name" value="Glycosidases"/>
    <property type="match status" value="1"/>
</dbReference>
<dbReference type="InterPro" id="IPR031158">
    <property type="entry name" value="GH10_AS"/>
</dbReference>
<dbReference type="EC" id="3.2.1.8" evidence="12"/>
<dbReference type="SUPFAM" id="SSF49344">
    <property type="entry name" value="CBD9-like"/>
    <property type="match status" value="2"/>
</dbReference>
<accession>A0A917G4P6</accession>
<evidence type="ECO:0000256" key="14">
    <source>
        <dbReference type="SAM" id="SignalP"/>
    </source>
</evidence>
<proteinExistence type="inferred from homology"/>
<feature type="domain" description="SLH" evidence="15">
    <location>
        <begin position="1435"/>
        <end position="1498"/>
    </location>
</feature>
<keyword evidence="10 12" id="KW-0624">Polysaccharide degradation</keyword>
<feature type="compositionally biased region" description="Polar residues" evidence="13">
    <location>
        <begin position="57"/>
        <end position="70"/>
    </location>
</feature>
<feature type="domain" description="SLH" evidence="15">
    <location>
        <begin position="1560"/>
        <end position="1616"/>
    </location>
</feature>
<dbReference type="InterPro" id="IPR044846">
    <property type="entry name" value="GH10"/>
</dbReference>
<dbReference type="Proteomes" id="UP000644756">
    <property type="component" value="Unassembled WGS sequence"/>
</dbReference>
<reference evidence="17" key="1">
    <citation type="journal article" date="2014" name="Int. J. Syst. Evol. Microbiol.">
        <title>Complete genome sequence of Corynebacterium casei LMG S-19264T (=DSM 44701T), isolated from a smear-ripened cheese.</title>
        <authorList>
            <consortium name="US DOE Joint Genome Institute (JGI-PGF)"/>
            <person name="Walter F."/>
            <person name="Albersmeier A."/>
            <person name="Kalinowski J."/>
            <person name="Ruckert C."/>
        </authorList>
    </citation>
    <scope>NUCLEOTIDE SEQUENCE</scope>
    <source>
        <strain evidence="17">CGMCC 1.12987</strain>
    </source>
</reference>
<evidence type="ECO:0000256" key="4">
    <source>
        <dbReference type="ARBA" id="ARBA00022651"/>
    </source>
</evidence>
<reference evidence="17" key="2">
    <citation type="submission" date="2020-09" db="EMBL/GenBank/DDBJ databases">
        <authorList>
            <person name="Sun Q."/>
            <person name="Zhou Y."/>
        </authorList>
    </citation>
    <scope>NUCLEOTIDE SEQUENCE</scope>
    <source>
        <strain evidence="17">CGMCC 1.12987</strain>
    </source>
</reference>
<feature type="active site" description="Nucleophile" evidence="11">
    <location>
        <position position="761"/>
    </location>
</feature>
<evidence type="ECO:0000256" key="10">
    <source>
        <dbReference type="ARBA" id="ARBA00023326"/>
    </source>
</evidence>
<dbReference type="SUPFAM" id="SSF49785">
    <property type="entry name" value="Galactose-binding domain-like"/>
    <property type="match status" value="3"/>
</dbReference>
<dbReference type="GO" id="GO:0030246">
    <property type="term" value="F:carbohydrate binding"/>
    <property type="evidence" value="ECO:0007669"/>
    <property type="project" value="InterPro"/>
</dbReference>
<evidence type="ECO:0000256" key="2">
    <source>
        <dbReference type="ARBA" id="ARBA00004851"/>
    </source>
</evidence>
<keyword evidence="9 12" id="KW-0326">Glycosidase</keyword>
<keyword evidence="8 12" id="KW-0119">Carbohydrate metabolism</keyword>
<comment type="caution">
    <text evidence="17">The sequence shown here is derived from an EMBL/GenBank/DDBJ whole genome shotgun (WGS) entry which is preliminary data.</text>
</comment>
<keyword evidence="18" id="KW-1185">Reference proteome</keyword>
<feature type="signal peptide" evidence="14">
    <location>
        <begin position="1"/>
        <end position="30"/>
    </location>
</feature>
<evidence type="ECO:0000256" key="13">
    <source>
        <dbReference type="SAM" id="MobiDB-lite"/>
    </source>
</evidence>
<dbReference type="Pfam" id="PF02018">
    <property type="entry name" value="CBM_4_9"/>
    <property type="match status" value="3"/>
</dbReference>
<evidence type="ECO:0000256" key="9">
    <source>
        <dbReference type="ARBA" id="ARBA00023295"/>
    </source>
</evidence>
<evidence type="ECO:0000256" key="7">
    <source>
        <dbReference type="ARBA" id="ARBA00022801"/>
    </source>
</evidence>
<dbReference type="CDD" id="cd00005">
    <property type="entry name" value="CBM9_like_1"/>
    <property type="match status" value="1"/>
</dbReference>
<dbReference type="PRINTS" id="PR00134">
    <property type="entry name" value="GLHYDRLASE10"/>
</dbReference>
<dbReference type="Pfam" id="PF06452">
    <property type="entry name" value="CBM9_1"/>
    <property type="match status" value="2"/>
</dbReference>
<feature type="chain" id="PRO_5037756077" description="Beta-xylanase" evidence="14">
    <location>
        <begin position="31"/>
        <end position="1616"/>
    </location>
</feature>
<dbReference type="CDD" id="cd00241">
    <property type="entry name" value="DOMON_like"/>
    <property type="match status" value="1"/>
</dbReference>
<evidence type="ECO:0000256" key="3">
    <source>
        <dbReference type="ARBA" id="ARBA00007495"/>
    </source>
</evidence>
<evidence type="ECO:0000256" key="12">
    <source>
        <dbReference type="RuleBase" id="RU361174"/>
    </source>
</evidence>
<comment type="similarity">
    <text evidence="3 12">Belongs to the glycosyl hydrolase 10 (cellulase F) family.</text>
</comment>
<evidence type="ECO:0000313" key="17">
    <source>
        <dbReference type="EMBL" id="GGG22704.1"/>
    </source>
</evidence>
<dbReference type="PROSITE" id="PS51272">
    <property type="entry name" value="SLH"/>
    <property type="match status" value="3"/>
</dbReference>
<dbReference type="InterPro" id="IPR008979">
    <property type="entry name" value="Galactose-bd-like_sf"/>
</dbReference>
<dbReference type="InterPro" id="IPR001119">
    <property type="entry name" value="SLH_dom"/>
</dbReference>
<dbReference type="InterPro" id="IPR001000">
    <property type="entry name" value="GH10_dom"/>
</dbReference>
<dbReference type="InterPro" id="IPR003305">
    <property type="entry name" value="CenC_carb-bd"/>
</dbReference>
<sequence length="1616" mass="176567">MRKRLKSFVAALLIAALIIPQGIGIQNAHAAEPMPGDTIISHGFESDDKQGWGNRGAAQTSITKETSRTGNGALLTTGRTAGWHGPSLNVTSLLQPGVTYEISGYVKLAASQPASDLKFSVEQTGLTGSDQYKQVNNPAAVTDTEWVELKGNYTYNSYATGLTLYLESSDATSQFVLDDFTIKLITPPPQPQEPAPDYPKVIAEHGFENNNYHNWTVRGGAGQVMLTDEAAHTGTHSLKMTGRSQDWHMARVEMTGLLEKGASYEVELYARLADGESSTPMHLALTETKNGSNTETDISTPAEVASNGWTKLSGQFTYSADAANGYLYVYAKQAPAAVYLIDDVKLTITAPGQVVVEPSTFVYDFEDNTTQGWSGRNGTEIVEPSLEAANSGQYSLKTTNRIVEWHGPNVDVTGKIAKGASYEISAYVKFVDAPATPSSVKLSMEVDVNGAKSWTTIASAPIGHTDWFQLKGNFTLNTDATLLGLYIESEKATDAYYIDDVGIESLAPPAEGLPIQTDIPKLREVYENYFTIGAAVEAYQLSGKHKEMLDYHYNALVAENAMKPAYLQPNPGNYQWATADQLINFAHDNNMYFRFHTLVWHSQAAEWMFQDEQGNYLDPTPENKELVLARLEAYLREVVGRYKDKVDAWDVVNEVIDESQPNGMRDSRWYQLTGLDFIRTAFRVTREVDPDGKLYINDYSTHNPRKRDFLFDLVQQLRAEGVPIDGVGHQTHINISNPSIALISESIRKFGEVGLDNQITELDISVYSNNSDAHEVVPQELLLKQGYRYKELFEELKRLDEEGNYISNVTLWGIADDHSWLHNRPITRQDAPFPFDKQFQAKPAYWGMADPSQLPITAKLAESPYGQPIVDGKADIVWSTVPSLQTETKGGLMATFKTLWDENHAYIWAKVDDSTISAQDKVEIFAGRRDSYIQAQFARTGGHSLNGESKVVTEVDGGYIVEVAVPLQTAALLGDQLEFDIRVTDADTSGVTSWSDMRNAQHSDRAGLGVMTLVHATLADKAVKGSPTIDGEKDAIWTDAQQLTTGRFAQGLSGATAKFWTMWDENHLYVYAEVSDPLLSDASANAWEEDSIEIFVDQNNGKTTFYQSDDGQYRVNFNNVQSYGGNASSETFETVTKIVDGGYIVEAAIKLGFITPAIDTIIGFDLQVNNDQDGNGSRDSVAIWSDTTGQSYTNTSKLGVLRLVEDVEAPPANDQAPTSGSNPRSNPGPAAVGGMINIAVQNQNGRAIVNVPSNVLELALQQVQPNADGVKRITVEIAPQAGADAYELLLPAAGLNGELPFVLSVQTPLGIIDIPSSMLSDIDVSAQQVAIRIEAANLEHIDTELRSRIGNRPAINLNVLAAGEVIEWNHPNAAVAVSIPYEPTTEELANPDHIIIWYVDGNGDTKPVPNARWDAQTQSVTFRTTHFSSFTVVSVFKTFDDLQSYDWAKAAIETMASRGVIQGSSDSEFAPSGTIKRADFLLLLVRALELQSEGGTAFSDVSQADYYYDAVRIAKQLGITQGTGGDRFSPTAPITRQEMMVLTVHALEAAGHGIEAQGTLDDFSDAPEVAAYALESAAALISAGIVNGINGQIEPGGQLTRAQASVILHRVWKLRV</sequence>
<dbReference type="PROSITE" id="PS00591">
    <property type="entry name" value="GH10_1"/>
    <property type="match status" value="1"/>
</dbReference>
<evidence type="ECO:0000256" key="5">
    <source>
        <dbReference type="ARBA" id="ARBA00022729"/>
    </source>
</evidence>
<name>A0A917G4P6_9BACL</name>
<dbReference type="Pfam" id="PF00395">
    <property type="entry name" value="SLH"/>
    <property type="match status" value="3"/>
</dbReference>
<dbReference type="InterPro" id="IPR010502">
    <property type="entry name" value="Carb-bd_dom_fam9"/>
</dbReference>
<evidence type="ECO:0000259" key="16">
    <source>
        <dbReference type="PROSITE" id="PS51760"/>
    </source>
</evidence>
<feature type="compositionally biased region" description="Polar residues" evidence="13">
    <location>
        <begin position="1215"/>
        <end position="1225"/>
    </location>
</feature>
<evidence type="ECO:0000256" key="11">
    <source>
        <dbReference type="PROSITE-ProRule" id="PRU10061"/>
    </source>
</evidence>
<evidence type="ECO:0000256" key="8">
    <source>
        <dbReference type="ARBA" id="ARBA00023277"/>
    </source>
</evidence>
<evidence type="ECO:0000256" key="6">
    <source>
        <dbReference type="ARBA" id="ARBA00022737"/>
    </source>
</evidence>
<dbReference type="Gene3D" id="2.60.120.260">
    <property type="entry name" value="Galactose-binding domain-like"/>
    <property type="match status" value="3"/>
</dbReference>
<comment type="catalytic activity">
    <reaction evidence="1 12">
        <text>Endohydrolysis of (1-&gt;4)-beta-D-xylosidic linkages in xylans.</text>
        <dbReference type="EC" id="3.2.1.8"/>
    </reaction>
</comment>
<keyword evidence="7 12" id="KW-0378">Hydrolase</keyword>
<comment type="pathway">
    <text evidence="2">Glycan degradation; xylan degradation.</text>
</comment>
<dbReference type="PANTHER" id="PTHR31490:SF90">
    <property type="entry name" value="ENDO-1,4-BETA-XYLANASE A"/>
    <property type="match status" value="1"/>
</dbReference>
<dbReference type="RefSeq" id="WP_188533251.1">
    <property type="nucleotide sequence ID" value="NZ_BMGR01000018.1"/>
</dbReference>
<feature type="domain" description="GH10" evidence="16">
    <location>
        <begin position="516"/>
        <end position="851"/>
    </location>
</feature>
<dbReference type="PANTHER" id="PTHR31490">
    <property type="entry name" value="GLYCOSYL HYDROLASE"/>
    <property type="match status" value="1"/>
</dbReference>
<dbReference type="SMART" id="SM00633">
    <property type="entry name" value="Glyco_10"/>
    <property type="match status" value="1"/>
</dbReference>
<evidence type="ECO:0000256" key="1">
    <source>
        <dbReference type="ARBA" id="ARBA00000681"/>
    </source>
</evidence>
<keyword evidence="4" id="KW-0858">Xylan degradation</keyword>
<dbReference type="Gene3D" id="2.60.40.1190">
    <property type="match status" value="2"/>
</dbReference>
<feature type="domain" description="SLH" evidence="15">
    <location>
        <begin position="1499"/>
        <end position="1557"/>
    </location>
</feature>
<evidence type="ECO:0000259" key="15">
    <source>
        <dbReference type="PROSITE" id="PS51272"/>
    </source>
</evidence>
<dbReference type="GO" id="GO:0031176">
    <property type="term" value="F:endo-1,4-beta-xylanase activity"/>
    <property type="evidence" value="ECO:0007669"/>
    <property type="project" value="UniProtKB-EC"/>
</dbReference>
<dbReference type="SUPFAM" id="SSF51445">
    <property type="entry name" value="(Trans)glycosidases"/>
    <property type="match status" value="1"/>
</dbReference>
<dbReference type="GO" id="GO:0045493">
    <property type="term" value="P:xylan catabolic process"/>
    <property type="evidence" value="ECO:0007669"/>
    <property type="project" value="UniProtKB-KW"/>
</dbReference>
<dbReference type="Pfam" id="PF00331">
    <property type="entry name" value="Glyco_hydro_10"/>
    <property type="match status" value="1"/>
</dbReference>
<protein>
    <recommendedName>
        <fullName evidence="12">Beta-xylanase</fullName>
        <ecNumber evidence="12">3.2.1.8</ecNumber>
    </recommendedName>
</protein>
<dbReference type="InterPro" id="IPR017853">
    <property type="entry name" value="GH"/>
</dbReference>
<feature type="region of interest" description="Disordered" evidence="13">
    <location>
        <begin position="46"/>
        <end position="71"/>
    </location>
</feature>
<dbReference type="EMBL" id="BMGR01000018">
    <property type="protein sequence ID" value="GGG22704.1"/>
    <property type="molecule type" value="Genomic_DNA"/>
</dbReference>
<gene>
    <name evidence="17" type="ORF">GCM10010916_44210</name>
</gene>
<feature type="region of interest" description="Disordered" evidence="13">
    <location>
        <begin position="1210"/>
        <end position="1230"/>
    </location>
</feature>
<dbReference type="PROSITE" id="PS51760">
    <property type="entry name" value="GH10_2"/>
    <property type="match status" value="1"/>
</dbReference>
<evidence type="ECO:0000313" key="18">
    <source>
        <dbReference type="Proteomes" id="UP000644756"/>
    </source>
</evidence>
<organism evidence="17 18">
    <name type="scientific">Paenibacillus abyssi</name>
    <dbReference type="NCBI Taxonomy" id="1340531"/>
    <lineage>
        <taxon>Bacteria</taxon>
        <taxon>Bacillati</taxon>
        <taxon>Bacillota</taxon>
        <taxon>Bacilli</taxon>
        <taxon>Bacillales</taxon>
        <taxon>Paenibacillaceae</taxon>
        <taxon>Paenibacillus</taxon>
    </lineage>
</organism>
<keyword evidence="5 14" id="KW-0732">Signal</keyword>